<dbReference type="EMBL" id="MT143499">
    <property type="protein sequence ID" value="QJA97498.1"/>
    <property type="molecule type" value="Genomic_DNA"/>
</dbReference>
<accession>A0A6M3JGB2</accession>
<dbReference type="EMBL" id="MT143545">
    <property type="protein sequence ID" value="QJA98018.1"/>
    <property type="molecule type" value="Genomic_DNA"/>
</dbReference>
<protein>
    <submittedName>
        <fullName evidence="1">Uncharacterized protein</fullName>
    </submittedName>
</protein>
<sequence length="58" mass="6811">MRYKSAWLDNNLEIVNLCNHAHRSVKTATQCAFDLGYRDVILEPTEPNEKPKIVDHWE</sequence>
<proteinExistence type="predicted"/>
<gene>
    <name evidence="1" type="ORF">MM415A07005_0004</name>
    <name evidence="3" type="ORF">MM415B05761_0011</name>
    <name evidence="2" type="ORF">MM415B06178_0005</name>
</gene>
<organism evidence="1">
    <name type="scientific">viral metagenome</name>
    <dbReference type="NCBI Taxonomy" id="1070528"/>
    <lineage>
        <taxon>unclassified sequences</taxon>
        <taxon>metagenomes</taxon>
        <taxon>organismal metagenomes</taxon>
    </lineage>
</organism>
<evidence type="ECO:0000313" key="2">
    <source>
        <dbReference type="EMBL" id="QJA97498.1"/>
    </source>
</evidence>
<evidence type="ECO:0000313" key="3">
    <source>
        <dbReference type="EMBL" id="QJA98018.1"/>
    </source>
</evidence>
<reference evidence="1" key="1">
    <citation type="submission" date="2020-03" db="EMBL/GenBank/DDBJ databases">
        <title>The deep terrestrial virosphere.</title>
        <authorList>
            <person name="Holmfeldt K."/>
            <person name="Nilsson E."/>
            <person name="Simone D."/>
            <person name="Lopez-Fernandez M."/>
            <person name="Wu X."/>
            <person name="de Brujin I."/>
            <person name="Lundin D."/>
            <person name="Andersson A."/>
            <person name="Bertilsson S."/>
            <person name="Dopson M."/>
        </authorList>
    </citation>
    <scope>NUCLEOTIDE SEQUENCE</scope>
    <source>
        <strain evidence="1">MM415A07005</strain>
        <strain evidence="3">MM415B05761</strain>
        <strain evidence="2">MM415B06178</strain>
    </source>
</reference>
<dbReference type="AlphaFoldDB" id="A0A6M3JGB2"/>
<dbReference type="EMBL" id="MT141609">
    <property type="protein sequence ID" value="QJA68348.1"/>
    <property type="molecule type" value="Genomic_DNA"/>
</dbReference>
<name>A0A6M3JGB2_9ZZZZ</name>
<evidence type="ECO:0000313" key="1">
    <source>
        <dbReference type="EMBL" id="QJA68348.1"/>
    </source>
</evidence>